<gene>
    <name evidence="2" type="ORF">EJB05_01106</name>
</gene>
<keyword evidence="3" id="KW-1185">Reference proteome</keyword>
<evidence type="ECO:0000313" key="2">
    <source>
        <dbReference type="EMBL" id="TVU49770.1"/>
    </source>
</evidence>
<feature type="non-terminal residue" evidence="2">
    <location>
        <position position="1"/>
    </location>
</feature>
<accession>A0A5J9WR28</accession>
<name>A0A5J9WR28_9POAL</name>
<evidence type="ECO:0000256" key="1">
    <source>
        <dbReference type="SAM" id="SignalP"/>
    </source>
</evidence>
<dbReference type="EMBL" id="RWGY01000002">
    <property type="protein sequence ID" value="TVU49770.1"/>
    <property type="molecule type" value="Genomic_DNA"/>
</dbReference>
<dbReference type="AlphaFoldDB" id="A0A5J9WR28"/>
<keyword evidence="1" id="KW-0732">Signal</keyword>
<sequence>MSYWWVCLWPLLSLSSLCSTTTAQEPCAEVHSLLAKGLATSAEATSPPLLRGGDLKESGCLEDVRFAVRCDVTTLRNVEKAKRFIQASSSSSCPARPQVMAAAAGAPLVLSSAAGRIAATASSIDRESRNNFDVRFQRCKGLVAGSLPYSELL</sequence>
<dbReference type="Gramene" id="TVU49770">
    <property type="protein sequence ID" value="TVU49770"/>
    <property type="gene ID" value="EJB05_01106"/>
</dbReference>
<feature type="chain" id="PRO_5023838438" description="Pectinesterase inhibitor domain-containing protein" evidence="1">
    <location>
        <begin position="24"/>
        <end position="153"/>
    </location>
</feature>
<evidence type="ECO:0008006" key="4">
    <source>
        <dbReference type="Google" id="ProtNLM"/>
    </source>
</evidence>
<reference evidence="2 3" key="1">
    <citation type="journal article" date="2019" name="Sci. Rep.">
        <title>A high-quality genome of Eragrostis curvula grass provides insights into Poaceae evolution and supports new strategies to enhance forage quality.</title>
        <authorList>
            <person name="Carballo J."/>
            <person name="Santos B.A.C.M."/>
            <person name="Zappacosta D."/>
            <person name="Garbus I."/>
            <person name="Selva J.P."/>
            <person name="Gallo C.A."/>
            <person name="Diaz A."/>
            <person name="Albertini E."/>
            <person name="Caccamo M."/>
            <person name="Echenique V."/>
        </authorList>
    </citation>
    <scope>NUCLEOTIDE SEQUENCE [LARGE SCALE GENOMIC DNA]</scope>
    <source>
        <strain evidence="3">cv. Victoria</strain>
        <tissue evidence="2">Leaf</tissue>
    </source>
</reference>
<proteinExistence type="predicted"/>
<organism evidence="2 3">
    <name type="scientific">Eragrostis curvula</name>
    <name type="common">weeping love grass</name>
    <dbReference type="NCBI Taxonomy" id="38414"/>
    <lineage>
        <taxon>Eukaryota</taxon>
        <taxon>Viridiplantae</taxon>
        <taxon>Streptophyta</taxon>
        <taxon>Embryophyta</taxon>
        <taxon>Tracheophyta</taxon>
        <taxon>Spermatophyta</taxon>
        <taxon>Magnoliopsida</taxon>
        <taxon>Liliopsida</taxon>
        <taxon>Poales</taxon>
        <taxon>Poaceae</taxon>
        <taxon>PACMAD clade</taxon>
        <taxon>Chloridoideae</taxon>
        <taxon>Eragrostideae</taxon>
        <taxon>Eragrostidinae</taxon>
        <taxon>Eragrostis</taxon>
    </lineage>
</organism>
<evidence type="ECO:0000313" key="3">
    <source>
        <dbReference type="Proteomes" id="UP000324897"/>
    </source>
</evidence>
<comment type="caution">
    <text evidence="2">The sequence shown here is derived from an EMBL/GenBank/DDBJ whole genome shotgun (WGS) entry which is preliminary data.</text>
</comment>
<dbReference type="Proteomes" id="UP000324897">
    <property type="component" value="Chromosome 6"/>
</dbReference>
<protein>
    <recommendedName>
        <fullName evidence="4">Pectinesterase inhibitor domain-containing protein</fullName>
    </recommendedName>
</protein>
<feature type="signal peptide" evidence="1">
    <location>
        <begin position="1"/>
        <end position="23"/>
    </location>
</feature>